<keyword evidence="4" id="KW-1133">Transmembrane helix</keyword>
<dbReference type="EMBL" id="MU853227">
    <property type="protein sequence ID" value="KAK4124297.1"/>
    <property type="molecule type" value="Genomic_DNA"/>
</dbReference>
<dbReference type="RefSeq" id="XP_062648068.1">
    <property type="nucleotide sequence ID" value="XM_062792779.1"/>
</dbReference>
<keyword evidence="5 7" id="KW-0496">Mitochondrion</keyword>
<dbReference type="PROSITE" id="PS51758">
    <property type="entry name" value="LETM1_RBD"/>
    <property type="match status" value="1"/>
</dbReference>
<dbReference type="Pfam" id="PF07766">
    <property type="entry name" value="LETM1_RBD"/>
    <property type="match status" value="1"/>
</dbReference>
<evidence type="ECO:0000256" key="2">
    <source>
        <dbReference type="ARBA" id="ARBA00022692"/>
    </source>
</evidence>
<gene>
    <name evidence="10" type="ORF">N657DRAFT_644511</name>
</gene>
<reference evidence="10" key="1">
    <citation type="journal article" date="2023" name="Mol. Phylogenet. Evol.">
        <title>Genome-scale phylogeny and comparative genomics of the fungal order Sordariales.</title>
        <authorList>
            <person name="Hensen N."/>
            <person name="Bonometti L."/>
            <person name="Westerberg I."/>
            <person name="Brannstrom I.O."/>
            <person name="Guillou S."/>
            <person name="Cros-Aarteil S."/>
            <person name="Calhoun S."/>
            <person name="Haridas S."/>
            <person name="Kuo A."/>
            <person name="Mondo S."/>
            <person name="Pangilinan J."/>
            <person name="Riley R."/>
            <person name="LaButti K."/>
            <person name="Andreopoulos B."/>
            <person name="Lipzen A."/>
            <person name="Chen C."/>
            <person name="Yan M."/>
            <person name="Daum C."/>
            <person name="Ng V."/>
            <person name="Clum A."/>
            <person name="Steindorff A."/>
            <person name="Ohm R.A."/>
            <person name="Martin F."/>
            <person name="Silar P."/>
            <person name="Natvig D.O."/>
            <person name="Lalanne C."/>
            <person name="Gautier V."/>
            <person name="Ament-Velasquez S.L."/>
            <person name="Kruys A."/>
            <person name="Hutchinson M.I."/>
            <person name="Powell A.J."/>
            <person name="Barry K."/>
            <person name="Miller A.N."/>
            <person name="Grigoriev I.V."/>
            <person name="Debuchy R."/>
            <person name="Gladieux P."/>
            <person name="Hiltunen Thoren M."/>
            <person name="Johannesson H."/>
        </authorList>
    </citation>
    <scope>NUCLEOTIDE SEQUENCE</scope>
    <source>
        <strain evidence="10">CBS 731.68</strain>
    </source>
</reference>
<protein>
    <recommendedName>
        <fullName evidence="9">Letm1 RBD domain-containing protein</fullName>
    </recommendedName>
</protein>
<evidence type="ECO:0000313" key="10">
    <source>
        <dbReference type="EMBL" id="KAK4124297.1"/>
    </source>
</evidence>
<keyword evidence="11" id="KW-1185">Reference proteome</keyword>
<keyword evidence="6" id="KW-0472">Membrane</keyword>
<accession>A0AAN6Z448</accession>
<reference evidence="10" key="2">
    <citation type="submission" date="2023-05" db="EMBL/GenBank/DDBJ databases">
        <authorList>
            <consortium name="Lawrence Berkeley National Laboratory"/>
            <person name="Steindorff A."/>
            <person name="Hensen N."/>
            <person name="Bonometti L."/>
            <person name="Westerberg I."/>
            <person name="Brannstrom I.O."/>
            <person name="Guillou S."/>
            <person name="Cros-Aarteil S."/>
            <person name="Calhoun S."/>
            <person name="Haridas S."/>
            <person name="Kuo A."/>
            <person name="Mondo S."/>
            <person name="Pangilinan J."/>
            <person name="Riley R."/>
            <person name="Labutti K."/>
            <person name="Andreopoulos B."/>
            <person name="Lipzen A."/>
            <person name="Chen C."/>
            <person name="Yanf M."/>
            <person name="Daum C."/>
            <person name="Ng V."/>
            <person name="Clum A."/>
            <person name="Ohm R."/>
            <person name="Martin F."/>
            <person name="Silar P."/>
            <person name="Natvig D."/>
            <person name="Lalanne C."/>
            <person name="Gautier V."/>
            <person name="Ament-Velasquez S.L."/>
            <person name="Kruys A."/>
            <person name="Hutchinson M.I."/>
            <person name="Powell A.J."/>
            <person name="Barry K."/>
            <person name="Miller A.N."/>
            <person name="Grigoriev I.V."/>
            <person name="Debuchy R."/>
            <person name="Gladieux P."/>
            <person name="Thoren M.H."/>
            <person name="Johannesson H."/>
        </authorList>
    </citation>
    <scope>NUCLEOTIDE SEQUENCE</scope>
    <source>
        <strain evidence="10">CBS 731.68</strain>
    </source>
</reference>
<comment type="caution">
    <text evidence="10">The sequence shown here is derived from an EMBL/GenBank/DDBJ whole genome shotgun (WGS) entry which is preliminary data.</text>
</comment>
<evidence type="ECO:0000256" key="8">
    <source>
        <dbReference type="SAM" id="MobiDB-lite"/>
    </source>
</evidence>
<dbReference type="PANTHER" id="PTHR14009">
    <property type="entry name" value="LEUCINE ZIPPER-EF-HAND CONTAINING TRANSMEMBRANE PROTEIN"/>
    <property type="match status" value="1"/>
</dbReference>
<evidence type="ECO:0000256" key="3">
    <source>
        <dbReference type="ARBA" id="ARBA00022792"/>
    </source>
</evidence>
<dbReference type="GeneID" id="87829548"/>
<evidence type="ECO:0000256" key="5">
    <source>
        <dbReference type="ARBA" id="ARBA00023128"/>
    </source>
</evidence>
<name>A0AAN6Z448_9PEZI</name>
<dbReference type="GO" id="GO:0005743">
    <property type="term" value="C:mitochondrial inner membrane"/>
    <property type="evidence" value="ECO:0007669"/>
    <property type="project" value="UniProtKB-SubCell"/>
</dbReference>
<sequence>MRHSALIGSALRVNGLQLPRHRAQPRAILHSLSHELSRTYQRASRRPYPSASPNSGRQQPPTTTTSSITTAPTHDLAPSAANPPPTTRPPPLDLPPGPPDAPKLSQPYFSYLLALGKAYLRFYKIGMKHIWTNTRLLYSTTSTNSDLLAARPAPSTRAHLQLRERVQHDLRRLPLFAAMLIVCGEFTPLVVLALPGAVPLPCRIPRQVEKLLAKVEARRAEGREELSGFAGTLDREVAGALRATTGPMAKVLGLSAPGWMPKPVLGRMVDKRLGFLAEDDALLVQAGGAAALLPEEVRLACADRGINVLGRGDDELRGVLGRWLRLTDARRLGEDGRRMAVMVLLGIDDSKWDNSWEREFPRLKD</sequence>
<proteinExistence type="predicted"/>
<comment type="subcellular location">
    <subcellularLocation>
        <location evidence="1">Mitochondrion inner membrane</location>
        <topology evidence="1">Single-pass membrane protein</topology>
    </subcellularLocation>
</comment>
<evidence type="ECO:0000259" key="9">
    <source>
        <dbReference type="PROSITE" id="PS51758"/>
    </source>
</evidence>
<dbReference type="GO" id="GO:0043022">
    <property type="term" value="F:ribosome binding"/>
    <property type="evidence" value="ECO:0007669"/>
    <property type="project" value="InterPro"/>
</dbReference>
<evidence type="ECO:0000256" key="6">
    <source>
        <dbReference type="ARBA" id="ARBA00023136"/>
    </source>
</evidence>
<dbReference type="AlphaFoldDB" id="A0AAN6Z448"/>
<evidence type="ECO:0000313" key="11">
    <source>
        <dbReference type="Proteomes" id="UP001302602"/>
    </source>
</evidence>
<feature type="compositionally biased region" description="Pro residues" evidence="8">
    <location>
        <begin position="81"/>
        <end position="100"/>
    </location>
</feature>
<feature type="domain" description="Letm1 RBD" evidence="9">
    <location>
        <begin position="169"/>
        <end position="365"/>
    </location>
</feature>
<dbReference type="InterPro" id="IPR044202">
    <property type="entry name" value="LETM1/MDM38-like"/>
</dbReference>
<organism evidence="10 11">
    <name type="scientific">Parathielavia appendiculata</name>
    <dbReference type="NCBI Taxonomy" id="2587402"/>
    <lineage>
        <taxon>Eukaryota</taxon>
        <taxon>Fungi</taxon>
        <taxon>Dikarya</taxon>
        <taxon>Ascomycota</taxon>
        <taxon>Pezizomycotina</taxon>
        <taxon>Sordariomycetes</taxon>
        <taxon>Sordariomycetidae</taxon>
        <taxon>Sordariales</taxon>
        <taxon>Chaetomiaceae</taxon>
        <taxon>Parathielavia</taxon>
    </lineage>
</organism>
<dbReference type="InterPro" id="IPR033122">
    <property type="entry name" value="LETM1-like_RBD"/>
</dbReference>
<keyword evidence="2" id="KW-0812">Transmembrane</keyword>
<evidence type="ECO:0000256" key="7">
    <source>
        <dbReference type="PROSITE-ProRule" id="PRU01094"/>
    </source>
</evidence>
<evidence type="ECO:0000256" key="1">
    <source>
        <dbReference type="ARBA" id="ARBA00004434"/>
    </source>
</evidence>
<dbReference type="Proteomes" id="UP001302602">
    <property type="component" value="Unassembled WGS sequence"/>
</dbReference>
<feature type="compositionally biased region" description="Low complexity" evidence="8">
    <location>
        <begin position="60"/>
        <end position="80"/>
    </location>
</feature>
<evidence type="ECO:0000256" key="4">
    <source>
        <dbReference type="ARBA" id="ARBA00022989"/>
    </source>
</evidence>
<dbReference type="PANTHER" id="PTHR14009:SF6">
    <property type="entry name" value="LETM1 RBD DOMAIN-CONTAINING PROTEIN"/>
    <property type="match status" value="1"/>
</dbReference>
<keyword evidence="3" id="KW-0999">Mitochondrion inner membrane</keyword>
<feature type="region of interest" description="Disordered" evidence="8">
    <location>
        <begin position="38"/>
        <end position="100"/>
    </location>
</feature>
<dbReference type="GO" id="GO:0030003">
    <property type="term" value="P:intracellular monoatomic cation homeostasis"/>
    <property type="evidence" value="ECO:0007669"/>
    <property type="project" value="TreeGrafter"/>
</dbReference>